<sequence>MSGSKSQGTPEVLMQLDKNELQSIKVKITRRNVNKPYNTALLQRGLEDPADLKVHLRPDEGVRPIFDREDVRVNLRFSDSPPVNPPKPGNDKARSRSPARHRSPQPHTSRDYPRRRDYHSPRHRRSSSRSKKVVYKTSPPRYRRSRSPRRSRDRSPRDRYRRRTRSPSPYRRSRYSRSPDYRRYDRRSRSPKRHRYTPERDRHEIAYQPAGIPPYLQGPEMWIPAPRIPPMIPPMAFPYPPLRHPMMYRGPPFRPRIIYNNPRPRVTQAIASATVTTTTTTATPEVTECESEGQNDNNVTEETTDENK</sequence>
<keyword evidence="4" id="KW-1185">Reference proteome</keyword>
<feature type="region of interest" description="Disordered" evidence="1">
    <location>
        <begin position="276"/>
        <end position="308"/>
    </location>
</feature>
<dbReference type="AlphaFoldDB" id="D6WVU3"/>
<evidence type="ECO:0000256" key="1">
    <source>
        <dbReference type="SAM" id="MobiDB-lite"/>
    </source>
</evidence>
<proteinExistence type="evidence at transcript level"/>
<gene>
    <name evidence="3" type="primary">AUGUSTUS-3.0.2_06279</name>
    <name evidence="2" type="synonym">fem</name>
    <name evidence="3" type="ORF">TcasGA2_TC006279</name>
</gene>
<reference evidence="3 4" key="2">
    <citation type="journal article" date="2010" name="Nucleic Acids Res.">
        <title>BeetleBase in 2010: revisions to provide comprehensive genomic information for Tribolium castaneum.</title>
        <authorList>
            <person name="Kim H.S."/>
            <person name="Murphy T."/>
            <person name="Xia J."/>
            <person name="Caragea D."/>
            <person name="Park Y."/>
            <person name="Beeman R.W."/>
            <person name="Lorenzen M.D."/>
            <person name="Butcher S."/>
            <person name="Manak J.R."/>
            <person name="Brown S.J."/>
        </authorList>
    </citation>
    <scope>GENOME REANNOTATION</scope>
    <source>
        <strain evidence="3 4">Georgia GA2</strain>
    </source>
</reference>
<feature type="compositionally biased region" description="Basic residues" evidence="1">
    <location>
        <begin position="95"/>
        <end position="104"/>
    </location>
</feature>
<evidence type="ECO:0000313" key="4">
    <source>
        <dbReference type="Proteomes" id="UP000007266"/>
    </source>
</evidence>
<feature type="compositionally biased region" description="Basic and acidic residues" evidence="1">
    <location>
        <begin position="108"/>
        <end position="120"/>
    </location>
</feature>
<accession>J7JWR8</accession>
<feature type="compositionally biased region" description="Basic and acidic residues" evidence="1">
    <location>
        <begin position="58"/>
        <end position="73"/>
    </location>
</feature>
<accession>D6WVU3</accession>
<dbReference type="InParanoid" id="D6WVU3"/>
<feature type="compositionally biased region" description="Basic residues" evidence="1">
    <location>
        <begin position="121"/>
        <end position="134"/>
    </location>
</feature>
<dbReference type="STRING" id="7070.D6WVU3"/>
<feature type="compositionally biased region" description="Low complexity" evidence="1">
    <location>
        <begin position="276"/>
        <end position="286"/>
    </location>
</feature>
<dbReference type="EMBL" id="KQ971358">
    <property type="protein sequence ID" value="EFA08616.2"/>
    <property type="molecule type" value="Genomic_DNA"/>
</dbReference>
<dbReference type="HOGENOM" id="CLU_788294_0_0_1"/>
<feature type="compositionally biased region" description="Basic residues" evidence="1">
    <location>
        <begin position="159"/>
        <end position="175"/>
    </location>
</feature>
<name>D6WVU3_TRICA</name>
<feature type="compositionally biased region" description="Basic residues" evidence="1">
    <location>
        <begin position="141"/>
        <end position="152"/>
    </location>
</feature>
<reference evidence="3" key="5">
    <citation type="submission" date="2014-11" db="EMBL/GenBank/DDBJ databases">
        <title>Tools and pipelines for BioNano data: molecule assembly pipeline and FASTA super scaffolding tool.</title>
        <authorList>
            <person name="Shelton J.M."/>
            <person name="Herndon N."/>
            <person name="Coleman C."/>
            <person name="Lu N."/>
            <person name="Brown S.J."/>
        </authorList>
    </citation>
    <scope>NUCLEOTIDE SEQUENCE</scope>
    <source>
        <strain evidence="3">Georgia GA2</strain>
    </source>
</reference>
<dbReference type="Proteomes" id="UP000007266">
    <property type="component" value="Linkage group 8"/>
</dbReference>
<reference evidence="2" key="3">
    <citation type="journal article" date="2012" name="Sci. Rep.">
        <title>Sex determination in beetles: Production of all male progeny by Parental RNAi knockdown of transformer.</title>
        <authorList>
            <person name="Shukla J.N."/>
            <person name="Palli S.R."/>
        </authorList>
    </citation>
    <scope>NUCLEOTIDE SEQUENCE</scope>
</reference>
<feature type="compositionally biased region" description="Basic residues" evidence="1">
    <location>
        <begin position="184"/>
        <end position="195"/>
    </location>
</feature>
<evidence type="ECO:0000313" key="3">
    <source>
        <dbReference type="EMBL" id="EFA08616.2"/>
    </source>
</evidence>
<reference evidence="3 4" key="1">
    <citation type="journal article" date="2008" name="Nature">
        <title>The genome of the model beetle and pest Tribolium castaneum.</title>
        <authorList>
            <consortium name="Tribolium Genome Sequencing Consortium"/>
            <person name="Richards S."/>
            <person name="Gibbs R.A."/>
            <person name="Weinstock G.M."/>
            <person name="Brown S.J."/>
            <person name="Denell R."/>
            <person name="Beeman R.W."/>
            <person name="Gibbs R."/>
            <person name="Beeman R.W."/>
            <person name="Brown S.J."/>
            <person name="Bucher G."/>
            <person name="Friedrich M."/>
            <person name="Grimmelikhuijzen C.J."/>
            <person name="Klingler M."/>
            <person name="Lorenzen M."/>
            <person name="Richards S."/>
            <person name="Roth S."/>
            <person name="Schroder R."/>
            <person name="Tautz D."/>
            <person name="Zdobnov E.M."/>
            <person name="Muzny D."/>
            <person name="Gibbs R.A."/>
            <person name="Weinstock G.M."/>
            <person name="Attaway T."/>
            <person name="Bell S."/>
            <person name="Buhay C.J."/>
            <person name="Chandrabose M.N."/>
            <person name="Chavez D."/>
            <person name="Clerk-Blankenburg K.P."/>
            <person name="Cree A."/>
            <person name="Dao M."/>
            <person name="Davis C."/>
            <person name="Chacko J."/>
            <person name="Dinh H."/>
            <person name="Dugan-Rocha S."/>
            <person name="Fowler G."/>
            <person name="Garner T.T."/>
            <person name="Garnes J."/>
            <person name="Gnirke A."/>
            <person name="Hawes A."/>
            <person name="Hernandez J."/>
            <person name="Hines S."/>
            <person name="Holder M."/>
            <person name="Hume J."/>
            <person name="Jhangiani S.N."/>
            <person name="Joshi V."/>
            <person name="Khan Z.M."/>
            <person name="Jackson L."/>
            <person name="Kovar C."/>
            <person name="Kowis A."/>
            <person name="Lee S."/>
            <person name="Lewis L.R."/>
            <person name="Margolis J."/>
            <person name="Morgan M."/>
            <person name="Nazareth L.V."/>
            <person name="Nguyen N."/>
            <person name="Okwuonu G."/>
            <person name="Parker D."/>
            <person name="Richards S."/>
            <person name="Ruiz S.J."/>
            <person name="Santibanez J."/>
            <person name="Savard J."/>
            <person name="Scherer S.E."/>
            <person name="Schneider B."/>
            <person name="Sodergren E."/>
            <person name="Tautz D."/>
            <person name="Vattahil S."/>
            <person name="Villasana D."/>
            <person name="White C.S."/>
            <person name="Wright R."/>
            <person name="Park Y."/>
            <person name="Beeman R.W."/>
            <person name="Lord J."/>
            <person name="Oppert B."/>
            <person name="Lorenzen M."/>
            <person name="Brown S."/>
            <person name="Wang L."/>
            <person name="Savard J."/>
            <person name="Tautz D."/>
            <person name="Richards S."/>
            <person name="Weinstock G."/>
            <person name="Gibbs R.A."/>
            <person name="Liu Y."/>
            <person name="Worley K."/>
            <person name="Weinstock G."/>
            <person name="Elsik C.G."/>
            <person name="Reese J.T."/>
            <person name="Elhaik E."/>
            <person name="Landan G."/>
            <person name="Graur D."/>
            <person name="Arensburger P."/>
            <person name="Atkinson P."/>
            <person name="Beeman R.W."/>
            <person name="Beidler J."/>
            <person name="Brown S.J."/>
            <person name="Demuth J.P."/>
            <person name="Drury D.W."/>
            <person name="Du Y.Z."/>
            <person name="Fujiwara H."/>
            <person name="Lorenzen M."/>
            <person name="Maselli V."/>
            <person name="Osanai M."/>
            <person name="Park Y."/>
            <person name="Robertson H.M."/>
            <person name="Tu Z."/>
            <person name="Wang J.J."/>
            <person name="Wang S."/>
            <person name="Richards S."/>
            <person name="Song H."/>
            <person name="Zhang L."/>
            <person name="Sodergren E."/>
            <person name="Werner D."/>
            <person name="Stanke M."/>
            <person name="Morgenstern B."/>
            <person name="Solovyev V."/>
            <person name="Kosarev P."/>
            <person name="Brown G."/>
            <person name="Chen H.C."/>
            <person name="Ermolaeva O."/>
            <person name="Hlavina W."/>
            <person name="Kapustin Y."/>
            <person name="Kiryutin B."/>
            <person name="Kitts P."/>
            <person name="Maglott D."/>
            <person name="Pruitt K."/>
            <person name="Sapojnikov V."/>
            <person name="Souvorov A."/>
            <person name="Mackey A.J."/>
            <person name="Waterhouse R.M."/>
            <person name="Wyder S."/>
            <person name="Zdobnov E.M."/>
            <person name="Zdobnov E.M."/>
            <person name="Wyder S."/>
            <person name="Kriventseva E.V."/>
            <person name="Kadowaki T."/>
            <person name="Bork P."/>
            <person name="Aranda M."/>
            <person name="Bao R."/>
            <person name="Beermann A."/>
            <person name="Berns N."/>
            <person name="Bolognesi R."/>
            <person name="Bonneton F."/>
            <person name="Bopp D."/>
            <person name="Brown S.J."/>
            <person name="Bucher G."/>
            <person name="Butts T."/>
            <person name="Chaumot A."/>
            <person name="Denell R.E."/>
            <person name="Ferrier D.E."/>
            <person name="Friedrich M."/>
            <person name="Gordon C.M."/>
            <person name="Jindra M."/>
            <person name="Klingler M."/>
            <person name="Lan Q."/>
            <person name="Lattorff H.M."/>
            <person name="Laudet V."/>
            <person name="von Levetsow C."/>
            <person name="Liu Z."/>
            <person name="Lutz R."/>
            <person name="Lynch J.A."/>
            <person name="da Fonseca R.N."/>
            <person name="Posnien N."/>
            <person name="Reuter R."/>
            <person name="Roth S."/>
            <person name="Savard J."/>
            <person name="Schinko J.B."/>
            <person name="Schmitt C."/>
            <person name="Schoppmeier M."/>
            <person name="Schroder R."/>
            <person name="Shippy T.D."/>
            <person name="Simonnet F."/>
            <person name="Marques-Souza H."/>
            <person name="Tautz D."/>
            <person name="Tomoyasu Y."/>
            <person name="Trauner J."/>
            <person name="Van der Zee M."/>
            <person name="Vervoort M."/>
            <person name="Wittkopp N."/>
            <person name="Wimmer E.A."/>
            <person name="Yang X."/>
            <person name="Jones A.K."/>
            <person name="Sattelle D.B."/>
            <person name="Ebert P.R."/>
            <person name="Nelson D."/>
            <person name="Scott J.G."/>
            <person name="Beeman R.W."/>
            <person name="Muthukrishnan S."/>
            <person name="Kramer K.J."/>
            <person name="Arakane Y."/>
            <person name="Beeman R.W."/>
            <person name="Zhu Q."/>
            <person name="Hogenkamp D."/>
            <person name="Dixit R."/>
            <person name="Oppert B."/>
            <person name="Jiang H."/>
            <person name="Zou Z."/>
            <person name="Marshall J."/>
            <person name="Elpidina E."/>
            <person name="Vinokurov K."/>
            <person name="Oppert C."/>
            <person name="Zou Z."/>
            <person name="Evans J."/>
            <person name="Lu Z."/>
            <person name="Zhao P."/>
            <person name="Sumathipala N."/>
            <person name="Altincicek B."/>
            <person name="Vilcinskas A."/>
            <person name="Williams M."/>
            <person name="Hultmark D."/>
            <person name="Hetru C."/>
            <person name="Jiang H."/>
            <person name="Grimmelikhuijzen C.J."/>
            <person name="Hauser F."/>
            <person name="Cazzamali G."/>
            <person name="Williamson M."/>
            <person name="Park Y."/>
            <person name="Li B."/>
            <person name="Tanaka Y."/>
            <person name="Predel R."/>
            <person name="Neupert S."/>
            <person name="Schachtner J."/>
            <person name="Verleyen P."/>
            <person name="Raible F."/>
            <person name="Bork P."/>
            <person name="Friedrich M."/>
            <person name="Walden K.K."/>
            <person name="Robertson H.M."/>
            <person name="Angeli S."/>
            <person name="Foret S."/>
            <person name="Bucher G."/>
            <person name="Schuetz S."/>
            <person name="Maleszka R."/>
            <person name="Wimmer E.A."/>
            <person name="Beeman R.W."/>
            <person name="Lorenzen M."/>
            <person name="Tomoyasu Y."/>
            <person name="Miller S.C."/>
            <person name="Grossmann D."/>
            <person name="Bucher G."/>
        </authorList>
    </citation>
    <scope>NUCLEOTIDE SEQUENCE [LARGE SCALE GENOMIC DNA]</scope>
    <source>
        <strain evidence="3 4">Georgia GA2</strain>
    </source>
</reference>
<dbReference type="EMBL" id="JQ857102">
    <property type="protein sequence ID" value="AFQ62109.1"/>
    <property type="molecule type" value="mRNA"/>
</dbReference>
<organism evidence="3 4">
    <name type="scientific">Tribolium castaneum</name>
    <name type="common">Red flour beetle</name>
    <dbReference type="NCBI Taxonomy" id="7070"/>
    <lineage>
        <taxon>Eukaryota</taxon>
        <taxon>Metazoa</taxon>
        <taxon>Ecdysozoa</taxon>
        <taxon>Arthropoda</taxon>
        <taxon>Hexapoda</taxon>
        <taxon>Insecta</taxon>
        <taxon>Pterygota</taxon>
        <taxon>Neoptera</taxon>
        <taxon>Endopterygota</taxon>
        <taxon>Coleoptera</taxon>
        <taxon>Polyphaga</taxon>
        <taxon>Cucujiformia</taxon>
        <taxon>Tenebrionidae</taxon>
        <taxon>Tenebrionidae incertae sedis</taxon>
        <taxon>Tribolium</taxon>
    </lineage>
</organism>
<dbReference type="OMA" id="HSWHRER"/>
<evidence type="ECO:0000313" key="2">
    <source>
        <dbReference type="EMBL" id="AFQ62109.1"/>
    </source>
</evidence>
<feature type="region of interest" description="Disordered" evidence="1">
    <location>
        <begin position="58"/>
        <end position="201"/>
    </location>
</feature>
<protein>
    <submittedName>
        <fullName evidence="2">Female-specific feminizer isoform f</fullName>
    </submittedName>
</protein>
<reference evidence="2" key="4">
    <citation type="submission" date="2012-03" db="EMBL/GenBank/DDBJ databases">
        <authorList>
            <person name="Shukla j.N."/>
            <person name="Palli S.R."/>
        </authorList>
    </citation>
    <scope>NUCLEOTIDE SEQUENCE</scope>
</reference>